<dbReference type="GO" id="GO:0019825">
    <property type="term" value="F:oxygen binding"/>
    <property type="evidence" value="ECO:0007669"/>
    <property type="project" value="InterPro"/>
</dbReference>
<evidence type="ECO:0000313" key="4">
    <source>
        <dbReference type="Proteomes" id="UP000005239"/>
    </source>
</evidence>
<feature type="compositionally biased region" description="Polar residues" evidence="2">
    <location>
        <begin position="120"/>
        <end position="134"/>
    </location>
</feature>
<dbReference type="InterPro" id="IPR012292">
    <property type="entry name" value="Globin/Proto"/>
</dbReference>
<dbReference type="GO" id="GO:0020037">
    <property type="term" value="F:heme binding"/>
    <property type="evidence" value="ECO:0007669"/>
    <property type="project" value="InterPro"/>
</dbReference>
<name>A0A2A6CE44_PRIPA</name>
<reference evidence="3" key="2">
    <citation type="submission" date="2022-06" db="UniProtKB">
        <authorList>
            <consortium name="EnsemblMetazoa"/>
        </authorList>
    </citation>
    <scope>IDENTIFICATION</scope>
    <source>
        <strain evidence="3">PS312</strain>
    </source>
</reference>
<keyword evidence="4" id="KW-1185">Reference proteome</keyword>
<dbReference type="Proteomes" id="UP000005239">
    <property type="component" value="Unassembled WGS sequence"/>
</dbReference>
<keyword evidence="1" id="KW-0408">Iron</keyword>
<dbReference type="Gene3D" id="1.10.490.10">
    <property type="entry name" value="Globins"/>
    <property type="match status" value="1"/>
</dbReference>
<keyword evidence="1" id="KW-0813">Transport</keyword>
<comment type="similarity">
    <text evidence="1">Belongs to the globin family.</text>
</comment>
<feature type="region of interest" description="Disordered" evidence="2">
    <location>
        <begin position="112"/>
        <end position="134"/>
    </location>
</feature>
<organism evidence="3 4">
    <name type="scientific">Pristionchus pacificus</name>
    <name type="common">Parasitic nematode worm</name>
    <dbReference type="NCBI Taxonomy" id="54126"/>
    <lineage>
        <taxon>Eukaryota</taxon>
        <taxon>Metazoa</taxon>
        <taxon>Ecdysozoa</taxon>
        <taxon>Nematoda</taxon>
        <taxon>Chromadorea</taxon>
        <taxon>Rhabditida</taxon>
        <taxon>Rhabditina</taxon>
        <taxon>Diplogasteromorpha</taxon>
        <taxon>Diplogasteroidea</taxon>
        <taxon>Neodiplogasteridae</taxon>
        <taxon>Pristionchus</taxon>
    </lineage>
</organism>
<keyword evidence="1" id="KW-0561">Oxygen transport</keyword>
<dbReference type="GO" id="GO:0005344">
    <property type="term" value="F:oxygen carrier activity"/>
    <property type="evidence" value="ECO:0007669"/>
    <property type="project" value="UniProtKB-KW"/>
</dbReference>
<evidence type="ECO:0000313" key="3">
    <source>
        <dbReference type="EnsemblMetazoa" id="PPA08293.1"/>
    </source>
</evidence>
<dbReference type="Pfam" id="PF00042">
    <property type="entry name" value="Globin"/>
    <property type="match status" value="1"/>
</dbReference>
<keyword evidence="1" id="KW-0479">Metal-binding</keyword>
<dbReference type="SUPFAM" id="SSF46458">
    <property type="entry name" value="Globin-like"/>
    <property type="match status" value="1"/>
</dbReference>
<dbReference type="InterPro" id="IPR000971">
    <property type="entry name" value="Globin"/>
</dbReference>
<gene>
    <name evidence="3" type="primary">WBGene00097847</name>
</gene>
<dbReference type="OrthoDB" id="5820458at2759"/>
<dbReference type="InterPro" id="IPR009050">
    <property type="entry name" value="Globin-like_sf"/>
</dbReference>
<protein>
    <submittedName>
        <fullName evidence="3">GLOBIN domain-containing protein</fullName>
    </submittedName>
</protein>
<accession>A0A2A6CE44</accession>
<sequence>AGSLSINTLDRVFIERWRSISKMSVETARLIKQSLKTIGLGGDAEKVQTGKDFFKYFFTNYPDLRVYYKGSETFTAEDVQKSDGFDGQKLFLAVHLLAEIYDNQEVAHLYNKRPQRGRPNLSQGHGSKHSSWSE</sequence>
<dbReference type="EnsemblMetazoa" id="PPA08293.1">
    <property type="protein sequence ID" value="PPA08293.1"/>
    <property type="gene ID" value="WBGene00097847"/>
</dbReference>
<proteinExistence type="inferred from homology"/>
<keyword evidence="1" id="KW-0349">Heme</keyword>
<evidence type="ECO:0000256" key="2">
    <source>
        <dbReference type="SAM" id="MobiDB-lite"/>
    </source>
</evidence>
<evidence type="ECO:0000256" key="1">
    <source>
        <dbReference type="RuleBase" id="RU000356"/>
    </source>
</evidence>
<accession>A0A8R1U730</accession>
<reference evidence="4" key="1">
    <citation type="journal article" date="2008" name="Nat. Genet.">
        <title>The Pristionchus pacificus genome provides a unique perspective on nematode lifestyle and parasitism.</title>
        <authorList>
            <person name="Dieterich C."/>
            <person name="Clifton S.W."/>
            <person name="Schuster L.N."/>
            <person name="Chinwalla A."/>
            <person name="Delehaunty K."/>
            <person name="Dinkelacker I."/>
            <person name="Fulton L."/>
            <person name="Fulton R."/>
            <person name="Godfrey J."/>
            <person name="Minx P."/>
            <person name="Mitreva M."/>
            <person name="Roeseler W."/>
            <person name="Tian H."/>
            <person name="Witte H."/>
            <person name="Yang S.P."/>
            <person name="Wilson R.K."/>
            <person name="Sommer R.J."/>
        </authorList>
    </citation>
    <scope>NUCLEOTIDE SEQUENCE [LARGE SCALE GENOMIC DNA]</scope>
    <source>
        <strain evidence="4">PS312</strain>
    </source>
</reference>
<dbReference type="AlphaFoldDB" id="A0A2A6CE44"/>